<name>A0A4P5ZTY4_PLAAG</name>
<evidence type="ECO:0000313" key="1">
    <source>
        <dbReference type="EMBL" id="GDZ93001.1"/>
    </source>
</evidence>
<sequence>MLREKLKQELDKLNEDQLNKIANFISLIESQSSQVTSSFIPFWQKATPTERAREFRDWISQLPTTIVSLPDEAFSCDCIYEE</sequence>
<dbReference type="AlphaFoldDB" id="A0A4P5ZTY4"/>
<comment type="caution">
    <text evidence="1">The sequence shown here is derived from an EMBL/GenBank/DDBJ whole genome shotgun (WGS) entry which is preliminary data.</text>
</comment>
<reference evidence="2" key="1">
    <citation type="submission" date="2019-02" db="EMBL/GenBank/DDBJ databases">
        <title>Draft genome sequence of Planktothrix agardhii NIES-905.</title>
        <authorList>
            <person name="Yamaguchi H."/>
            <person name="Suzuki S."/>
            <person name="Kawachi M."/>
        </authorList>
    </citation>
    <scope>NUCLEOTIDE SEQUENCE [LARGE SCALE GENOMIC DNA]</scope>
    <source>
        <strain evidence="2">CCAP 1459/11A</strain>
    </source>
</reference>
<protein>
    <submittedName>
        <fullName evidence="1">Uncharacterized protein</fullName>
    </submittedName>
</protein>
<dbReference type="RefSeq" id="WP_026786089.1">
    <property type="nucleotide sequence ID" value="NZ_BJCD01000031.1"/>
</dbReference>
<dbReference type="EMBL" id="BJCD01000031">
    <property type="protein sequence ID" value="GDZ93001.1"/>
    <property type="molecule type" value="Genomic_DNA"/>
</dbReference>
<organism evidence="1 2">
    <name type="scientific">Planktothrix agardhii CCAP 1459/11A</name>
    <dbReference type="NCBI Taxonomy" id="282420"/>
    <lineage>
        <taxon>Bacteria</taxon>
        <taxon>Bacillati</taxon>
        <taxon>Cyanobacteriota</taxon>
        <taxon>Cyanophyceae</taxon>
        <taxon>Oscillatoriophycideae</taxon>
        <taxon>Oscillatoriales</taxon>
        <taxon>Microcoleaceae</taxon>
        <taxon>Planktothrix</taxon>
    </lineage>
</organism>
<proteinExistence type="predicted"/>
<evidence type="ECO:0000313" key="2">
    <source>
        <dbReference type="Proteomes" id="UP000299794"/>
    </source>
</evidence>
<dbReference type="Proteomes" id="UP000299794">
    <property type="component" value="Unassembled WGS sequence"/>
</dbReference>
<accession>A0A4P5ZTY4</accession>
<gene>
    <name evidence="1" type="ORF">PA905_08350</name>
</gene>